<comment type="caution">
    <text evidence="1">The sequence shown here is derived from an EMBL/GenBank/DDBJ whole genome shotgun (WGS) entry which is preliminary data.</text>
</comment>
<protein>
    <submittedName>
        <fullName evidence="1">Uncharacterized protein</fullName>
    </submittedName>
</protein>
<evidence type="ECO:0000313" key="1">
    <source>
        <dbReference type="EMBL" id="KAK9731471.1"/>
    </source>
</evidence>
<organism evidence="1 2">
    <name type="scientific">Popillia japonica</name>
    <name type="common">Japanese beetle</name>
    <dbReference type="NCBI Taxonomy" id="7064"/>
    <lineage>
        <taxon>Eukaryota</taxon>
        <taxon>Metazoa</taxon>
        <taxon>Ecdysozoa</taxon>
        <taxon>Arthropoda</taxon>
        <taxon>Hexapoda</taxon>
        <taxon>Insecta</taxon>
        <taxon>Pterygota</taxon>
        <taxon>Neoptera</taxon>
        <taxon>Endopterygota</taxon>
        <taxon>Coleoptera</taxon>
        <taxon>Polyphaga</taxon>
        <taxon>Scarabaeiformia</taxon>
        <taxon>Scarabaeidae</taxon>
        <taxon>Rutelinae</taxon>
        <taxon>Popillia</taxon>
    </lineage>
</organism>
<evidence type="ECO:0000313" key="2">
    <source>
        <dbReference type="Proteomes" id="UP001458880"/>
    </source>
</evidence>
<keyword evidence="2" id="KW-1185">Reference proteome</keyword>
<accession>A0AAW1LCR7</accession>
<dbReference type="Proteomes" id="UP001458880">
    <property type="component" value="Unassembled WGS sequence"/>
</dbReference>
<gene>
    <name evidence="1" type="ORF">QE152_g13632</name>
</gene>
<proteinExistence type="predicted"/>
<reference evidence="1 2" key="1">
    <citation type="journal article" date="2024" name="BMC Genomics">
        <title>De novo assembly and annotation of Popillia japonica's genome with initial clues to its potential as an invasive pest.</title>
        <authorList>
            <person name="Cucini C."/>
            <person name="Boschi S."/>
            <person name="Funari R."/>
            <person name="Cardaioli E."/>
            <person name="Iannotti N."/>
            <person name="Marturano G."/>
            <person name="Paoli F."/>
            <person name="Bruttini M."/>
            <person name="Carapelli A."/>
            <person name="Frati F."/>
            <person name="Nardi F."/>
        </authorList>
    </citation>
    <scope>NUCLEOTIDE SEQUENCE [LARGE SCALE GENOMIC DNA]</scope>
    <source>
        <strain evidence="1">DMR45628</strain>
    </source>
</reference>
<name>A0AAW1LCR7_POPJA</name>
<dbReference type="EMBL" id="JASPKY010000132">
    <property type="protein sequence ID" value="KAK9731471.1"/>
    <property type="molecule type" value="Genomic_DNA"/>
</dbReference>
<sequence>MDRESRWWTIVNDILRSENPELFHDLKSNLFYWGKNTIAKFVTTLSNVIVNEISNTPTDLSINIATTTEEDTDLMERIGPAALASLAG</sequence>
<dbReference type="AlphaFoldDB" id="A0AAW1LCR7"/>